<gene>
    <name evidence="3" type="ORF">B5G41_02745</name>
    <name evidence="2" type="ORF">F2Y10_10860</name>
</gene>
<reference evidence="3" key="2">
    <citation type="journal article" date="2018" name="BMC Genomics">
        <title>Whole genome sequencing and function prediction of 133 gut anaerobes isolated from chicken caecum in pure cultures.</title>
        <authorList>
            <person name="Medvecky M."/>
            <person name="Cejkova D."/>
            <person name="Polansky O."/>
            <person name="Karasova D."/>
            <person name="Kubasova T."/>
            <person name="Cizek A."/>
            <person name="Rychlik I."/>
        </authorList>
    </citation>
    <scope>NUCLEOTIDE SEQUENCE</scope>
    <source>
        <strain evidence="3">An90</strain>
    </source>
</reference>
<feature type="transmembrane region" description="Helical" evidence="1">
    <location>
        <begin position="6"/>
        <end position="23"/>
    </location>
</feature>
<feature type="transmembrane region" description="Helical" evidence="1">
    <location>
        <begin position="63"/>
        <end position="80"/>
    </location>
</feature>
<dbReference type="EMBL" id="NFHB01000002">
    <property type="protein sequence ID" value="OUN04248.1"/>
    <property type="molecule type" value="Genomic_DNA"/>
</dbReference>
<proteinExistence type="predicted"/>
<keyword evidence="1" id="KW-0812">Transmembrane</keyword>
<protein>
    <submittedName>
        <fullName evidence="2">DUF3784 domain-containing protein</fullName>
    </submittedName>
</protein>
<feature type="transmembrane region" description="Helical" evidence="1">
    <location>
        <begin position="86"/>
        <end position="106"/>
    </location>
</feature>
<dbReference type="Proteomes" id="UP000322940">
    <property type="component" value="Unassembled WGS sequence"/>
</dbReference>
<dbReference type="OrthoDB" id="836288at2"/>
<reference evidence="4" key="1">
    <citation type="submission" date="2017-04" db="EMBL/GenBank/DDBJ databases">
        <title>Function of individual gut microbiota members based on whole genome sequencing of pure cultures obtained from chicken caecum.</title>
        <authorList>
            <person name="Medvecky M."/>
            <person name="Cejkova D."/>
            <person name="Polansky O."/>
            <person name="Karasova D."/>
            <person name="Kubasova T."/>
            <person name="Cizek A."/>
            <person name="Rychlik I."/>
        </authorList>
    </citation>
    <scope>NUCLEOTIDE SEQUENCE [LARGE SCALE GENOMIC DNA]</scope>
    <source>
        <strain evidence="4">An90</strain>
    </source>
</reference>
<keyword evidence="1" id="KW-1133">Transmembrane helix</keyword>
<reference evidence="2 5" key="3">
    <citation type="journal article" date="2019" name="Nat. Med.">
        <title>A library of human gut bacterial isolates paired with longitudinal multiomics data enables mechanistic microbiome research.</title>
        <authorList>
            <person name="Poyet M."/>
            <person name="Groussin M."/>
            <person name="Gibbons S.M."/>
            <person name="Avila-Pacheco J."/>
            <person name="Jiang X."/>
            <person name="Kearney S.M."/>
            <person name="Perrotta A.R."/>
            <person name="Berdy B."/>
            <person name="Zhao S."/>
            <person name="Lieberman T.D."/>
            <person name="Swanson P.K."/>
            <person name="Smith M."/>
            <person name="Roesemann S."/>
            <person name="Alexander J.E."/>
            <person name="Rich S.A."/>
            <person name="Livny J."/>
            <person name="Vlamakis H."/>
            <person name="Clish C."/>
            <person name="Bullock K."/>
            <person name="Deik A."/>
            <person name="Scott J."/>
            <person name="Pierce K.A."/>
            <person name="Xavier R.J."/>
            <person name="Alm E.J."/>
        </authorList>
    </citation>
    <scope>NUCLEOTIDE SEQUENCE [LARGE SCALE GENOMIC DNA]</scope>
    <source>
        <strain evidence="2 5">BIOML-A266</strain>
    </source>
</reference>
<organism evidence="3 4">
    <name type="scientific">Alistipes onderdonkii</name>
    <dbReference type="NCBI Taxonomy" id="328813"/>
    <lineage>
        <taxon>Bacteria</taxon>
        <taxon>Pseudomonadati</taxon>
        <taxon>Bacteroidota</taxon>
        <taxon>Bacteroidia</taxon>
        <taxon>Bacteroidales</taxon>
        <taxon>Rikenellaceae</taxon>
        <taxon>Alistipes</taxon>
    </lineage>
</organism>
<dbReference type="Proteomes" id="UP000195772">
    <property type="component" value="Unassembled WGS sequence"/>
</dbReference>
<keyword evidence="1" id="KW-0472">Membrane</keyword>
<dbReference type="RefSeq" id="WP_018694716.1">
    <property type="nucleotide sequence ID" value="NZ_AP025562.1"/>
</dbReference>
<evidence type="ECO:0000313" key="5">
    <source>
        <dbReference type="Proteomes" id="UP000322940"/>
    </source>
</evidence>
<evidence type="ECO:0000313" key="3">
    <source>
        <dbReference type="EMBL" id="OUN04248.1"/>
    </source>
</evidence>
<evidence type="ECO:0000313" key="4">
    <source>
        <dbReference type="Proteomes" id="UP000195772"/>
    </source>
</evidence>
<name>A0A1Y3R111_9BACT</name>
<accession>A0A1Y3R111</accession>
<dbReference type="AlphaFoldDB" id="A0A1Y3R111"/>
<comment type="caution">
    <text evidence="3">The sequence shown here is derived from an EMBL/GenBank/DDBJ whole genome shotgun (WGS) entry which is preliminary data.</text>
</comment>
<dbReference type="EMBL" id="VVXH01000010">
    <property type="protein sequence ID" value="KAA2377523.1"/>
    <property type="molecule type" value="Genomic_DNA"/>
</dbReference>
<sequence length="116" mass="12379">MLRASVIMTAIALLLLPMGIALVRERGRWLVTGYKHLFKGYGALTGKDRAAFERRLCRFTGRLLLLICCGLFLCGAEALLRGYGLFAAGVALALTGILFSVIYPAAGGTFPPAGSE</sequence>
<evidence type="ECO:0000313" key="2">
    <source>
        <dbReference type="EMBL" id="KAA2377523.1"/>
    </source>
</evidence>
<evidence type="ECO:0000256" key="1">
    <source>
        <dbReference type="SAM" id="Phobius"/>
    </source>
</evidence>